<feature type="transmembrane region" description="Helical" evidence="1">
    <location>
        <begin position="55"/>
        <end position="76"/>
    </location>
</feature>
<reference evidence="2 3" key="1">
    <citation type="submission" date="2020-08" db="EMBL/GenBank/DDBJ databases">
        <title>Sequencing the genomes of 1000 actinobacteria strains.</title>
        <authorList>
            <person name="Klenk H.-P."/>
        </authorList>
    </citation>
    <scope>NUCLEOTIDE SEQUENCE [LARGE SCALE GENOMIC DNA]</scope>
    <source>
        <strain evidence="2 3">DSM 105784</strain>
    </source>
</reference>
<evidence type="ECO:0000313" key="2">
    <source>
        <dbReference type="EMBL" id="MBB5844905.1"/>
    </source>
</evidence>
<protein>
    <submittedName>
        <fullName evidence="2">Uncharacterized protein</fullName>
    </submittedName>
</protein>
<keyword evidence="1" id="KW-0812">Transmembrane</keyword>
<name>A0A841ATI8_9MICO</name>
<accession>A0A841ATI8</accession>
<evidence type="ECO:0000256" key="1">
    <source>
        <dbReference type="SAM" id="Phobius"/>
    </source>
</evidence>
<organism evidence="2 3">
    <name type="scientific">Conyzicola lurida</name>
    <dbReference type="NCBI Taxonomy" id="1172621"/>
    <lineage>
        <taxon>Bacteria</taxon>
        <taxon>Bacillati</taxon>
        <taxon>Actinomycetota</taxon>
        <taxon>Actinomycetes</taxon>
        <taxon>Micrococcales</taxon>
        <taxon>Microbacteriaceae</taxon>
        <taxon>Conyzicola</taxon>
    </lineage>
</organism>
<gene>
    <name evidence="2" type="ORF">HD599_003228</name>
</gene>
<dbReference type="RefSeq" id="WP_184239520.1">
    <property type="nucleotide sequence ID" value="NZ_JACHMJ010000001.1"/>
</dbReference>
<dbReference type="Proteomes" id="UP000536685">
    <property type="component" value="Unassembled WGS sequence"/>
</dbReference>
<comment type="caution">
    <text evidence="2">The sequence shown here is derived from an EMBL/GenBank/DDBJ whole genome shotgun (WGS) entry which is preliminary data.</text>
</comment>
<evidence type="ECO:0000313" key="3">
    <source>
        <dbReference type="Proteomes" id="UP000536685"/>
    </source>
</evidence>
<dbReference type="EMBL" id="JACHMJ010000001">
    <property type="protein sequence ID" value="MBB5844905.1"/>
    <property type="molecule type" value="Genomic_DNA"/>
</dbReference>
<keyword evidence="1" id="KW-1133">Transmembrane helix</keyword>
<keyword evidence="1" id="KW-0472">Membrane</keyword>
<sequence length="332" mass="35667">MDDFERRIRASNPSPVGRRAPLTVRAEDDLAALLSTNPSTVAFPVHSRRRADARAWITAIVAVLVLASVFFAGNVLTRPVASAATPPLLTGSPVDGTLEDVLERLSVAAQNNQNETPSRQRSIVYETWSANITVGEDKTVDVFVQPQEIERTWSDDLSGRIVTRAGAVKWGEQTESAPAAEPGAVLDDGTFGPGEYPALFPETPPASADEMRAYLSSVLGLSSVSTAGEWFKAIQDLRVDWPLTGGQTSALIQIIKTLPDVVLAGTVTDRLGREGIALETETRADGNFKDILVFDLATGLLLSAEDVYLGGLEDTNLPAMTVLSYTAWKESE</sequence>
<proteinExistence type="predicted"/>
<dbReference type="AlphaFoldDB" id="A0A841ATI8"/>
<keyword evidence="3" id="KW-1185">Reference proteome</keyword>